<dbReference type="PANTHER" id="PTHR47962">
    <property type="entry name" value="ATP-DEPENDENT HELICASE LHR-RELATED-RELATED"/>
    <property type="match status" value="1"/>
</dbReference>
<keyword evidence="2" id="KW-0547">Nucleotide-binding</keyword>
<comment type="caution">
    <text evidence="2">The sequence shown here is derived from an EMBL/GenBank/DDBJ whole genome shotgun (WGS) entry which is preliminary data.</text>
</comment>
<name>A0ABU5ULR5_NODSP</name>
<dbReference type="InterPro" id="IPR011545">
    <property type="entry name" value="DEAD/DEAH_box_helicase_dom"/>
</dbReference>
<gene>
    <name evidence="2" type="ORF">VB695_03780</name>
</gene>
<keyword evidence="2" id="KW-0067">ATP-binding</keyword>
<dbReference type="RefSeq" id="WP_323243797.1">
    <property type="nucleotide sequence ID" value="NZ_JAYGHK010000008.1"/>
</dbReference>
<keyword evidence="2" id="KW-0347">Helicase</keyword>
<dbReference type="Gene3D" id="3.40.50.300">
    <property type="entry name" value="P-loop containing nucleotide triphosphate hydrolases"/>
    <property type="match status" value="1"/>
</dbReference>
<dbReference type="InterPro" id="IPR014001">
    <property type="entry name" value="Helicase_ATP-bd"/>
</dbReference>
<dbReference type="InterPro" id="IPR052511">
    <property type="entry name" value="ATP-dep_Helicase"/>
</dbReference>
<dbReference type="PROSITE" id="PS51192">
    <property type="entry name" value="HELICASE_ATP_BIND_1"/>
    <property type="match status" value="1"/>
</dbReference>
<sequence length="418" mass="47420">MNALINSQEEELNKFLNNVPNTHIRIAKYTGQESLTKKTEIQNNPPHILLTNYVMLELMLSRTHEEKLVASPELKFLVLDELHTYRGRQGADVAILIRKLRQRCGQNLLYIGTSATMSTEGTRTERRQVVADVASKLFGVGIKPHNVIDETLEASIKRAEPTIKELRESIQQGLRAESEQTLENFQNHPLSSWIEMTFGLEDKQGHLVRRTPISLETGAEKLANIYAPNSASAPENQDANIYAPNSTSALENENALKGDYEICLNVLKQMFLWGSKTKGLAFRLHQFISQGGSVYATIESPEKRLLTLEGQYTTTEDRLLYPLVFCRECGQDYYVVNYNNDKQIVLPQLPTALNMSPEYADIQAGYLTLDEPGLWDSRTDEERLPDSWFTETKKKGRVPKKDFAKFLPQNNTLAKLRG</sequence>
<keyword evidence="2" id="KW-0378">Hydrolase</keyword>
<dbReference type="SUPFAM" id="SSF52540">
    <property type="entry name" value="P-loop containing nucleoside triphosphate hydrolases"/>
    <property type="match status" value="1"/>
</dbReference>
<organism evidence="2 3">
    <name type="scientific">Nodularia spumigena UHCC 0060</name>
    <dbReference type="NCBI Taxonomy" id="3110300"/>
    <lineage>
        <taxon>Bacteria</taxon>
        <taxon>Bacillati</taxon>
        <taxon>Cyanobacteriota</taxon>
        <taxon>Cyanophyceae</taxon>
        <taxon>Nostocales</taxon>
        <taxon>Nodulariaceae</taxon>
        <taxon>Nodularia</taxon>
    </lineage>
</organism>
<proteinExistence type="predicted"/>
<dbReference type="InterPro" id="IPR027417">
    <property type="entry name" value="P-loop_NTPase"/>
</dbReference>
<evidence type="ECO:0000313" key="3">
    <source>
        <dbReference type="Proteomes" id="UP001303285"/>
    </source>
</evidence>
<keyword evidence="3" id="KW-1185">Reference proteome</keyword>
<evidence type="ECO:0000313" key="2">
    <source>
        <dbReference type="EMBL" id="MEA5607202.1"/>
    </source>
</evidence>
<accession>A0ABU5ULR5</accession>
<protein>
    <submittedName>
        <fullName evidence="2">DEAD/DEAH box helicase</fullName>
    </submittedName>
</protein>
<evidence type="ECO:0000259" key="1">
    <source>
        <dbReference type="PROSITE" id="PS51192"/>
    </source>
</evidence>
<feature type="domain" description="Helicase ATP-binding" evidence="1">
    <location>
        <begin position="1"/>
        <end position="135"/>
    </location>
</feature>
<dbReference type="EMBL" id="JAYGHK010000008">
    <property type="protein sequence ID" value="MEA5607202.1"/>
    <property type="molecule type" value="Genomic_DNA"/>
</dbReference>
<dbReference type="Proteomes" id="UP001303285">
    <property type="component" value="Unassembled WGS sequence"/>
</dbReference>
<dbReference type="GO" id="GO:0004386">
    <property type="term" value="F:helicase activity"/>
    <property type="evidence" value="ECO:0007669"/>
    <property type="project" value="UniProtKB-KW"/>
</dbReference>
<dbReference type="PANTHER" id="PTHR47962:SF5">
    <property type="entry name" value="ATP-DEPENDENT HELICASE LHR-RELATED"/>
    <property type="match status" value="1"/>
</dbReference>
<dbReference type="Pfam" id="PF00270">
    <property type="entry name" value="DEAD"/>
    <property type="match status" value="1"/>
</dbReference>
<reference evidence="2 3" key="1">
    <citation type="submission" date="2023-12" db="EMBL/GenBank/DDBJ databases">
        <title>Baltic Sea Cyanobacteria.</title>
        <authorList>
            <person name="Delbaje E."/>
            <person name="Fewer D.P."/>
            <person name="Shishido T.K."/>
        </authorList>
    </citation>
    <scope>NUCLEOTIDE SEQUENCE [LARGE SCALE GENOMIC DNA]</scope>
    <source>
        <strain evidence="2 3">UHCC 0060</strain>
    </source>
</reference>